<keyword evidence="1" id="KW-1133">Transmembrane helix</keyword>
<name>A0A7S0LTL0_9EUKA</name>
<keyword evidence="2" id="KW-0732">Signal</keyword>
<keyword evidence="1" id="KW-0472">Membrane</keyword>
<evidence type="ECO:0000313" key="3">
    <source>
        <dbReference type="EMBL" id="CAD8619597.1"/>
    </source>
</evidence>
<keyword evidence="1" id="KW-0812">Transmembrane</keyword>
<proteinExistence type="predicted"/>
<evidence type="ECO:0008006" key="4">
    <source>
        <dbReference type="Google" id="ProtNLM"/>
    </source>
</evidence>
<feature type="transmembrane region" description="Helical" evidence="1">
    <location>
        <begin position="57"/>
        <end position="76"/>
    </location>
</feature>
<feature type="signal peptide" evidence="2">
    <location>
        <begin position="1"/>
        <end position="19"/>
    </location>
</feature>
<dbReference type="PANTHER" id="PTHR36383:SF1">
    <property type="entry name" value="PROTEIN, PUTATIVE-RELATED"/>
    <property type="match status" value="1"/>
</dbReference>
<accession>A0A7S0LTL0</accession>
<reference evidence="3" key="1">
    <citation type="submission" date="2021-01" db="EMBL/GenBank/DDBJ databases">
        <authorList>
            <person name="Corre E."/>
            <person name="Pelletier E."/>
            <person name="Niang G."/>
            <person name="Scheremetjew M."/>
            <person name="Finn R."/>
            <person name="Kale V."/>
            <person name="Holt S."/>
            <person name="Cochrane G."/>
            <person name="Meng A."/>
            <person name="Brown T."/>
            <person name="Cohen L."/>
        </authorList>
    </citation>
    <scope>NUCLEOTIDE SEQUENCE</scope>
    <source>
        <strain evidence="3">PLY182g</strain>
    </source>
</reference>
<gene>
    <name evidence="3" type="ORF">CPEL01642_LOCUS22978</name>
</gene>
<dbReference type="AlphaFoldDB" id="A0A7S0LTL0"/>
<feature type="chain" id="PRO_5031443739" description="Solute carrier family 40 protein" evidence="2">
    <location>
        <begin position="20"/>
        <end position="199"/>
    </location>
</feature>
<feature type="transmembrane region" description="Helical" evidence="1">
    <location>
        <begin position="88"/>
        <end position="105"/>
    </location>
</feature>
<organism evidence="3">
    <name type="scientific">Coccolithus braarudii</name>
    <dbReference type="NCBI Taxonomy" id="221442"/>
    <lineage>
        <taxon>Eukaryota</taxon>
        <taxon>Haptista</taxon>
        <taxon>Haptophyta</taxon>
        <taxon>Prymnesiophyceae</taxon>
        <taxon>Coccolithales</taxon>
        <taxon>Coccolithaceae</taxon>
        <taxon>Coccolithus</taxon>
    </lineage>
</organism>
<protein>
    <recommendedName>
        <fullName evidence="4">Solute carrier family 40 protein</fullName>
    </recommendedName>
</protein>
<dbReference type="EMBL" id="HBEY01047829">
    <property type="protein sequence ID" value="CAD8619597.1"/>
    <property type="molecule type" value="Transcribed_RNA"/>
</dbReference>
<evidence type="ECO:0000256" key="2">
    <source>
        <dbReference type="SAM" id="SignalP"/>
    </source>
</evidence>
<dbReference type="PANTHER" id="PTHR36383">
    <property type="entry name" value="OS09G0529350 PROTEIN"/>
    <property type="match status" value="1"/>
</dbReference>
<sequence length="199" mass="21138">MPCFFRALVLLCVLPAAESLKTRAHLNVLATQGLLHGRRAVSPVCGLAEERVESAKVGVASALSGSLAMAPFALLLPSAFSAQWELSHDVLAVMLFLFGLVYRYAVRSDSNAMLKQGVIGAFALTRCLSALQASEQCTALPLVCGPPFSYLDYAMILQLLSVGFESFAAFGGSAFVIEACFERGLLTRLSGTLPTDETA</sequence>
<evidence type="ECO:0000256" key="1">
    <source>
        <dbReference type="SAM" id="Phobius"/>
    </source>
</evidence>